<evidence type="ECO:0000313" key="1">
    <source>
        <dbReference type="EMBL" id="AAN04319.1"/>
    </source>
</evidence>
<reference evidence="1 2" key="1">
    <citation type="journal article" date="2002" name="J. Virol.">
        <title>Analysis of the complete genome sequence of the Hz-1 virus suggests that it is related to members of the Baculoviridae.</title>
        <authorList>
            <person name="Cheng C.H."/>
            <person name="Liu S.M."/>
            <person name="Chow T.Y."/>
            <person name="Hsiao Y.Y."/>
            <person name="Wang D.P."/>
            <person name="Huang J.J."/>
            <person name="Chen H.H."/>
        </authorList>
    </citation>
    <scope>NUCLEOTIDE SEQUENCE [LARGE SCALE GENOMIC DNA]</scope>
</reference>
<evidence type="ECO:0000313" key="2">
    <source>
        <dbReference type="Proteomes" id="UP000232784"/>
    </source>
</evidence>
<name>Q8JKT7_9VIRU</name>
<sequence length="78" mass="9105">MIMLEYKGTQIIMQKHVLMLNVSDVMQQNSKANPCVFQMQSLSIKPSNHQQQQQVHLYKVHGKLVQSYRLPLQVFACF</sequence>
<dbReference type="Proteomes" id="UP000232784">
    <property type="component" value="Segment"/>
</dbReference>
<dbReference type="EMBL" id="AF451898">
    <property type="protein sequence ID" value="AAN04319.1"/>
    <property type="molecule type" value="Genomic_DNA"/>
</dbReference>
<keyword evidence="2" id="KW-1185">Reference proteome</keyword>
<proteinExistence type="predicted"/>
<protein>
    <submittedName>
        <fullName evidence="1">Orf24</fullName>
    </submittedName>
</protein>
<organism evidence="1 2">
    <name type="scientific">Heliothis zea nudivirus 1</name>
    <dbReference type="NCBI Taxonomy" id="3116536"/>
    <lineage>
        <taxon>Viruses</taxon>
        <taxon>Viruses incertae sedis</taxon>
        <taxon>Naldaviricetes</taxon>
        <taxon>Lefavirales</taxon>
        <taxon>Nudiviridae</taxon>
        <taxon>Betanudivirus</taxon>
        <taxon>Betanudivirus hezeae</taxon>
    </lineage>
</organism>
<gene>
    <name evidence="1" type="primary">orf24</name>
</gene>
<accession>Q8JKT7</accession>
<dbReference type="KEGG" id="vg:955140"/>